<evidence type="ECO:0000313" key="2">
    <source>
        <dbReference type="EMBL" id="MBB4136432.1"/>
    </source>
</evidence>
<dbReference type="RefSeq" id="WP_183371412.1">
    <property type="nucleotide sequence ID" value="NZ_BAABHL010000120.1"/>
</dbReference>
<proteinExistence type="predicted"/>
<keyword evidence="3" id="KW-1185">Reference proteome</keyword>
<sequence length="391" mass="40322">MSKHSTGKNRQFIARPLVAVALIVILVAAAITAWTKLGDHIDDDAETEAQTCVEGAATVPIVADPAIAPGLQKIAENYNATSPIVRDHCVTVQVRPADSRATLEGLTAKNWDAQAFGPFPGAWVPESSVWAAALQTAKAEVLQGPPESLVSSPVRLAVQPEVAAAANGRIAWADLPDLTRANSLRAFGHSDWGSLRMAMPNGPQSDATALAAQAVAAATARQNGPLTAAQVNRPAVRSAVEQLMSAPPTVGDGSTEAAVQAIARVGDAADAEVRAVPVTEQRLYGSTKDDKRARVTAVAPKGPTPVADYPVVKLSGDQVPAHVGDAIAEFFTFVGRPPQMAILTGMGFRGAGPLPAPTATVDFGDVTDPLPTPEPAATVAISRIVLPAAAP</sequence>
<keyword evidence="1" id="KW-0472">Membrane</keyword>
<gene>
    <name evidence="2" type="ORF">BKA16_002984</name>
</gene>
<reference evidence="2 3" key="1">
    <citation type="submission" date="2020-08" db="EMBL/GenBank/DDBJ databases">
        <title>Sequencing the genomes of 1000 actinobacteria strains.</title>
        <authorList>
            <person name="Klenk H.-P."/>
        </authorList>
    </citation>
    <scope>NUCLEOTIDE SEQUENCE [LARGE SCALE GENOMIC DNA]</scope>
    <source>
        <strain evidence="2 3">DSM 45298</strain>
    </source>
</reference>
<organism evidence="2 3">
    <name type="scientific">Gordonia humi</name>
    <dbReference type="NCBI Taxonomy" id="686429"/>
    <lineage>
        <taxon>Bacteria</taxon>
        <taxon>Bacillati</taxon>
        <taxon>Actinomycetota</taxon>
        <taxon>Actinomycetes</taxon>
        <taxon>Mycobacteriales</taxon>
        <taxon>Gordoniaceae</taxon>
        <taxon>Gordonia</taxon>
    </lineage>
</organism>
<evidence type="ECO:0008006" key="4">
    <source>
        <dbReference type="Google" id="ProtNLM"/>
    </source>
</evidence>
<keyword evidence="1" id="KW-1133">Transmembrane helix</keyword>
<accession>A0A840EXQ4</accession>
<name>A0A840EXQ4_9ACTN</name>
<dbReference type="Proteomes" id="UP000551501">
    <property type="component" value="Unassembled WGS sequence"/>
</dbReference>
<comment type="caution">
    <text evidence="2">The sequence shown here is derived from an EMBL/GenBank/DDBJ whole genome shotgun (WGS) entry which is preliminary data.</text>
</comment>
<protein>
    <recommendedName>
        <fullName evidence="4">Extracellular solute-binding protein</fullName>
    </recommendedName>
</protein>
<dbReference type="EMBL" id="JACIFP010000001">
    <property type="protein sequence ID" value="MBB4136432.1"/>
    <property type="molecule type" value="Genomic_DNA"/>
</dbReference>
<dbReference type="AlphaFoldDB" id="A0A840EXQ4"/>
<feature type="transmembrane region" description="Helical" evidence="1">
    <location>
        <begin position="12"/>
        <end position="34"/>
    </location>
</feature>
<evidence type="ECO:0000256" key="1">
    <source>
        <dbReference type="SAM" id="Phobius"/>
    </source>
</evidence>
<evidence type="ECO:0000313" key="3">
    <source>
        <dbReference type="Proteomes" id="UP000551501"/>
    </source>
</evidence>
<keyword evidence="1" id="KW-0812">Transmembrane</keyword>